<dbReference type="EMBL" id="AGBW02014600">
    <property type="protein sequence ID" value="OWR41353.1"/>
    <property type="molecule type" value="Genomic_DNA"/>
</dbReference>
<proteinExistence type="predicted"/>
<protein>
    <recommendedName>
        <fullName evidence="4">Transmembrane protein</fullName>
    </recommendedName>
</protein>
<keyword evidence="3" id="KW-1185">Reference proteome</keyword>
<evidence type="ECO:0000313" key="2">
    <source>
        <dbReference type="EMBL" id="OWR41353.1"/>
    </source>
</evidence>
<keyword evidence="1" id="KW-0812">Transmembrane</keyword>
<feature type="transmembrane region" description="Helical" evidence="1">
    <location>
        <begin position="129"/>
        <end position="149"/>
    </location>
</feature>
<keyword evidence="1" id="KW-1133">Transmembrane helix</keyword>
<dbReference type="AlphaFoldDB" id="A0A212EIM5"/>
<dbReference type="Proteomes" id="UP000007151">
    <property type="component" value="Unassembled WGS sequence"/>
</dbReference>
<keyword evidence="1" id="KW-0472">Membrane</keyword>
<reference evidence="2 3" key="1">
    <citation type="journal article" date="2011" name="Cell">
        <title>The monarch butterfly genome yields insights into long-distance migration.</title>
        <authorList>
            <person name="Zhan S."/>
            <person name="Merlin C."/>
            <person name="Boore J.L."/>
            <person name="Reppert S.M."/>
        </authorList>
    </citation>
    <scope>NUCLEOTIDE SEQUENCE [LARGE SCALE GENOMIC DNA]</scope>
    <source>
        <strain evidence="2">F-2</strain>
    </source>
</reference>
<comment type="caution">
    <text evidence="2">The sequence shown here is derived from an EMBL/GenBank/DDBJ whole genome shotgun (WGS) entry which is preliminary data.</text>
</comment>
<gene>
    <name evidence="2" type="ORF">KGM_211405</name>
</gene>
<feature type="transmembrane region" description="Helical" evidence="1">
    <location>
        <begin position="76"/>
        <end position="109"/>
    </location>
</feature>
<evidence type="ECO:0008006" key="4">
    <source>
        <dbReference type="Google" id="ProtNLM"/>
    </source>
</evidence>
<organism evidence="2 3">
    <name type="scientific">Danaus plexippus plexippus</name>
    <dbReference type="NCBI Taxonomy" id="278856"/>
    <lineage>
        <taxon>Eukaryota</taxon>
        <taxon>Metazoa</taxon>
        <taxon>Ecdysozoa</taxon>
        <taxon>Arthropoda</taxon>
        <taxon>Hexapoda</taxon>
        <taxon>Insecta</taxon>
        <taxon>Pterygota</taxon>
        <taxon>Neoptera</taxon>
        <taxon>Endopterygota</taxon>
        <taxon>Lepidoptera</taxon>
        <taxon>Glossata</taxon>
        <taxon>Ditrysia</taxon>
        <taxon>Papilionoidea</taxon>
        <taxon>Nymphalidae</taxon>
        <taxon>Danainae</taxon>
        <taxon>Danaini</taxon>
        <taxon>Danaina</taxon>
        <taxon>Danaus</taxon>
        <taxon>Danaus</taxon>
    </lineage>
</organism>
<name>A0A212EIM5_DANPL</name>
<accession>A0A212EIM5</accession>
<dbReference type="KEGG" id="dpl:KGM_211405"/>
<evidence type="ECO:0000256" key="1">
    <source>
        <dbReference type="SAM" id="Phobius"/>
    </source>
</evidence>
<sequence>MVDCARAAILLPLGIAVFRCQPVYKCSLVETAFLLLVTVSTVNMLTTVLNDSPIFPENEEEQADLSAPLLMDSPQCVLFGTFMIWFASITINLGPTFLSGALAASAGSYGSYGPSPSCPLVRGPFRHYVLNALWIGVNAVCVGLTLFHLRKLHRDLTKPFEVVVREEADESNSNSSKLAGDLQCKNTEYA</sequence>
<evidence type="ECO:0000313" key="3">
    <source>
        <dbReference type="Proteomes" id="UP000007151"/>
    </source>
</evidence>
<dbReference type="InParanoid" id="A0A212EIM5"/>